<feature type="domain" description="PurM-like C-terminal" evidence="17">
    <location>
        <begin position="171"/>
        <end position="327"/>
    </location>
</feature>
<dbReference type="InterPro" id="IPR010918">
    <property type="entry name" value="PurM-like_C_dom"/>
</dbReference>
<dbReference type="HAMAP" id="MF_00741">
    <property type="entry name" value="AIRS"/>
    <property type="match status" value="1"/>
</dbReference>
<dbReference type="SUPFAM" id="SSF56042">
    <property type="entry name" value="PurM C-terminal domain-like"/>
    <property type="match status" value="1"/>
</dbReference>
<proteinExistence type="inferred from homology"/>
<dbReference type="GO" id="GO:0005829">
    <property type="term" value="C:cytosol"/>
    <property type="evidence" value="ECO:0007669"/>
    <property type="project" value="TreeGrafter"/>
</dbReference>
<evidence type="ECO:0000259" key="16">
    <source>
        <dbReference type="Pfam" id="PF00586"/>
    </source>
</evidence>
<organism evidence="18 19">
    <name type="scientific">Pseudoleptotrichia goodfellowii</name>
    <dbReference type="NCBI Taxonomy" id="157692"/>
    <lineage>
        <taxon>Bacteria</taxon>
        <taxon>Fusobacteriati</taxon>
        <taxon>Fusobacteriota</taxon>
        <taxon>Fusobacteriia</taxon>
        <taxon>Fusobacteriales</taxon>
        <taxon>Leptotrichiaceae</taxon>
        <taxon>Pseudoleptotrichia</taxon>
    </lineage>
</organism>
<keyword evidence="7 15" id="KW-0436">Ligase</keyword>
<dbReference type="GO" id="GO:0006189">
    <property type="term" value="P:'de novo' IMP biosynthetic process"/>
    <property type="evidence" value="ECO:0007669"/>
    <property type="project" value="UniProtKB-UniRule"/>
</dbReference>
<sequence>MAISYKDSGVDKEEGYKTVEKIKEKVKSTYSSNVMNELGSFGALYKLGDYKKPVLVSGTDGVGTKLKIAFETGKYDTVGIDCVAMCINDILCHGAKPLFFLDYLACGKLDSDVSSEIIKGVVEGCLQSEASLIGGETAEMPGFYAHGEYDIAGFAVGVVEEDKIVNGSDIKEGNVIIALSSSGAHSNGFSLIRKLFTDLNEEYEGKTVGEYLLTPTKIYVKSIQKLTENIKVNGMAHITGGGLIENIPRIIPEGLCANIEKEKIQIHPLFKNDKFKNVNEDEMWGTFNMGVGFTVILDKKDSEKAMEILRENGETAYEIGYISKGDKKICLK</sequence>
<name>A0A510JAS2_9FUSO</name>
<dbReference type="CDD" id="cd02196">
    <property type="entry name" value="PurM"/>
    <property type="match status" value="1"/>
</dbReference>
<evidence type="ECO:0000256" key="12">
    <source>
        <dbReference type="ARBA" id="ARBA00032931"/>
    </source>
</evidence>
<evidence type="ECO:0000256" key="8">
    <source>
        <dbReference type="ARBA" id="ARBA00022741"/>
    </source>
</evidence>
<evidence type="ECO:0000256" key="15">
    <source>
        <dbReference type="HAMAP-Rule" id="MF_00741"/>
    </source>
</evidence>
<dbReference type="InterPro" id="IPR036676">
    <property type="entry name" value="PurM-like_C_sf"/>
</dbReference>
<dbReference type="SUPFAM" id="SSF55326">
    <property type="entry name" value="PurM N-terminal domain-like"/>
    <property type="match status" value="1"/>
</dbReference>
<feature type="domain" description="PurM-like N-terminal" evidence="16">
    <location>
        <begin position="54"/>
        <end position="159"/>
    </location>
</feature>
<evidence type="ECO:0000256" key="10">
    <source>
        <dbReference type="ARBA" id="ARBA00022840"/>
    </source>
</evidence>
<dbReference type="AlphaFoldDB" id="A0A510JAS2"/>
<dbReference type="GO" id="GO:0046084">
    <property type="term" value="P:adenine biosynthetic process"/>
    <property type="evidence" value="ECO:0007669"/>
    <property type="project" value="TreeGrafter"/>
</dbReference>
<comment type="subcellular location">
    <subcellularLocation>
        <location evidence="1 15">Cytoplasm</location>
    </subcellularLocation>
</comment>
<keyword evidence="6 15" id="KW-0963">Cytoplasm</keyword>
<evidence type="ECO:0000256" key="9">
    <source>
        <dbReference type="ARBA" id="ARBA00022755"/>
    </source>
</evidence>
<dbReference type="Gene3D" id="3.90.650.10">
    <property type="entry name" value="PurM-like C-terminal domain"/>
    <property type="match status" value="1"/>
</dbReference>
<evidence type="ECO:0000256" key="14">
    <source>
        <dbReference type="ARBA" id="ARBA00049057"/>
    </source>
</evidence>
<evidence type="ECO:0000256" key="4">
    <source>
        <dbReference type="ARBA" id="ARBA00013047"/>
    </source>
</evidence>
<dbReference type="GO" id="GO:0004637">
    <property type="term" value="F:phosphoribosylamine-glycine ligase activity"/>
    <property type="evidence" value="ECO:0007669"/>
    <property type="project" value="TreeGrafter"/>
</dbReference>
<dbReference type="KEGG" id="lgo:JCM16774_1219"/>
<dbReference type="InterPro" id="IPR036921">
    <property type="entry name" value="PurM-like_N_sf"/>
</dbReference>
<keyword evidence="9 15" id="KW-0658">Purine biosynthesis</keyword>
<dbReference type="OrthoDB" id="9802507at2"/>
<reference evidence="18 19" key="1">
    <citation type="submission" date="2019-07" db="EMBL/GenBank/DDBJ databases">
        <title>Complete Genome Sequence of Leptotrichia goodfellowii Strain JCM 16774.</title>
        <authorList>
            <person name="Watanabe S."/>
            <person name="Cui L."/>
        </authorList>
    </citation>
    <scope>NUCLEOTIDE SEQUENCE [LARGE SCALE GENOMIC DNA]</scope>
    <source>
        <strain evidence="18 19">JCM16774</strain>
    </source>
</reference>
<dbReference type="FunFam" id="3.90.650.10:FF:000011">
    <property type="entry name" value="Phosphoribosylformylglycinamidine cyclo-ligase"/>
    <property type="match status" value="1"/>
</dbReference>
<evidence type="ECO:0000313" key="19">
    <source>
        <dbReference type="Proteomes" id="UP000321606"/>
    </source>
</evidence>
<gene>
    <name evidence="15" type="primary">purM</name>
    <name evidence="18" type="ORF">JCM16774_1219</name>
</gene>
<dbReference type="Pfam" id="PF00586">
    <property type="entry name" value="AIRS"/>
    <property type="match status" value="1"/>
</dbReference>
<evidence type="ECO:0000256" key="2">
    <source>
        <dbReference type="ARBA" id="ARBA00004686"/>
    </source>
</evidence>
<dbReference type="InterPro" id="IPR004733">
    <property type="entry name" value="PurM_cligase"/>
</dbReference>
<evidence type="ECO:0000256" key="3">
    <source>
        <dbReference type="ARBA" id="ARBA00010280"/>
    </source>
</evidence>
<evidence type="ECO:0000256" key="7">
    <source>
        <dbReference type="ARBA" id="ARBA00022598"/>
    </source>
</evidence>
<dbReference type="UniPathway" id="UPA00074">
    <property type="reaction ID" value="UER00129"/>
</dbReference>
<dbReference type="InterPro" id="IPR016188">
    <property type="entry name" value="PurM-like_N"/>
</dbReference>
<dbReference type="RefSeq" id="WP_146966450.1">
    <property type="nucleotide sequence ID" value="NZ_AP019822.1"/>
</dbReference>
<dbReference type="EC" id="6.3.3.1" evidence="4 15"/>
<comment type="catalytic activity">
    <reaction evidence="14 15">
        <text>2-formamido-N(1)-(5-O-phospho-beta-D-ribosyl)acetamidine + ATP = 5-amino-1-(5-phospho-beta-D-ribosyl)imidazole + ADP + phosphate + H(+)</text>
        <dbReference type="Rhea" id="RHEA:23032"/>
        <dbReference type="ChEBI" id="CHEBI:15378"/>
        <dbReference type="ChEBI" id="CHEBI:30616"/>
        <dbReference type="ChEBI" id="CHEBI:43474"/>
        <dbReference type="ChEBI" id="CHEBI:137981"/>
        <dbReference type="ChEBI" id="CHEBI:147287"/>
        <dbReference type="ChEBI" id="CHEBI:456216"/>
        <dbReference type="EC" id="6.3.3.1"/>
    </reaction>
</comment>
<protein>
    <recommendedName>
        <fullName evidence="5 15">Phosphoribosylformylglycinamidine cyclo-ligase</fullName>
        <ecNumber evidence="4 15">6.3.3.1</ecNumber>
    </recommendedName>
    <alternativeName>
        <fullName evidence="12 15">AIR synthase</fullName>
    </alternativeName>
    <alternativeName>
        <fullName evidence="13 15">AIRS</fullName>
    </alternativeName>
    <alternativeName>
        <fullName evidence="11 15">Phosphoribosyl-aminoimidazole synthetase</fullName>
    </alternativeName>
</protein>
<dbReference type="Gene3D" id="3.30.1330.10">
    <property type="entry name" value="PurM-like, N-terminal domain"/>
    <property type="match status" value="1"/>
</dbReference>
<evidence type="ECO:0000256" key="5">
    <source>
        <dbReference type="ARBA" id="ARBA00020367"/>
    </source>
</evidence>
<evidence type="ECO:0000313" key="18">
    <source>
        <dbReference type="EMBL" id="BBM36287.1"/>
    </source>
</evidence>
<dbReference type="GO" id="GO:0004641">
    <property type="term" value="F:phosphoribosylformylglycinamidine cyclo-ligase activity"/>
    <property type="evidence" value="ECO:0007669"/>
    <property type="project" value="UniProtKB-UniRule"/>
</dbReference>
<accession>A0A510JAS2</accession>
<dbReference type="PANTHER" id="PTHR10520">
    <property type="entry name" value="TRIFUNCTIONAL PURINE BIOSYNTHETIC PROTEIN ADENOSINE-3-RELATED"/>
    <property type="match status" value="1"/>
</dbReference>
<evidence type="ECO:0000256" key="6">
    <source>
        <dbReference type="ARBA" id="ARBA00022490"/>
    </source>
</evidence>
<dbReference type="Pfam" id="PF02769">
    <property type="entry name" value="AIRS_C"/>
    <property type="match status" value="1"/>
</dbReference>
<dbReference type="EMBL" id="AP019822">
    <property type="protein sequence ID" value="BBM36287.1"/>
    <property type="molecule type" value="Genomic_DNA"/>
</dbReference>
<dbReference type="PANTHER" id="PTHR10520:SF12">
    <property type="entry name" value="TRIFUNCTIONAL PURINE BIOSYNTHETIC PROTEIN ADENOSINE-3"/>
    <property type="match status" value="1"/>
</dbReference>
<evidence type="ECO:0000256" key="11">
    <source>
        <dbReference type="ARBA" id="ARBA00031908"/>
    </source>
</evidence>
<evidence type="ECO:0000259" key="17">
    <source>
        <dbReference type="Pfam" id="PF02769"/>
    </source>
</evidence>
<keyword evidence="10 15" id="KW-0067">ATP-binding</keyword>
<keyword evidence="8 15" id="KW-0547">Nucleotide-binding</keyword>
<dbReference type="Proteomes" id="UP000321606">
    <property type="component" value="Chromosome"/>
</dbReference>
<comment type="similarity">
    <text evidence="3 15">Belongs to the AIR synthase family.</text>
</comment>
<evidence type="ECO:0000256" key="13">
    <source>
        <dbReference type="ARBA" id="ARBA00033093"/>
    </source>
</evidence>
<dbReference type="FunFam" id="3.30.1330.10:FF:000001">
    <property type="entry name" value="Phosphoribosylformylglycinamidine cyclo-ligase"/>
    <property type="match status" value="1"/>
</dbReference>
<dbReference type="STRING" id="714315.GCA_000516535_01224"/>
<dbReference type="NCBIfam" id="TIGR00878">
    <property type="entry name" value="purM"/>
    <property type="match status" value="1"/>
</dbReference>
<evidence type="ECO:0000256" key="1">
    <source>
        <dbReference type="ARBA" id="ARBA00004496"/>
    </source>
</evidence>
<dbReference type="GO" id="GO:0005524">
    <property type="term" value="F:ATP binding"/>
    <property type="evidence" value="ECO:0007669"/>
    <property type="project" value="UniProtKB-KW"/>
</dbReference>
<comment type="pathway">
    <text evidence="2 15">Purine metabolism; IMP biosynthesis via de novo pathway; 5-amino-1-(5-phospho-D-ribosyl)imidazole from N(2)-formyl-N(1)-(5-phospho-D-ribosyl)glycinamide: step 2/2.</text>
</comment>